<keyword evidence="2 4" id="KW-0479">Metal-binding</keyword>
<reference evidence="7 8" key="1">
    <citation type="submission" date="2024-04" db="EMBL/GenBank/DDBJ databases">
        <title>Dissimilatory iodate-reducing microorganisms contribute to the enrichment of iodine in groundwater.</title>
        <authorList>
            <person name="Jiang Z."/>
        </authorList>
    </citation>
    <scope>NUCLEOTIDE SEQUENCE [LARGE SCALE GENOMIC DNA]</scope>
    <source>
        <strain evidence="7 8">NCP973</strain>
    </source>
</reference>
<dbReference type="Proteomes" id="UP001479520">
    <property type="component" value="Chromosome"/>
</dbReference>
<keyword evidence="5" id="KW-0732">Signal</keyword>
<evidence type="ECO:0000256" key="2">
    <source>
        <dbReference type="ARBA" id="ARBA00022723"/>
    </source>
</evidence>
<name>A0ABZ2XF37_9RHOO</name>
<dbReference type="RefSeq" id="WP_043421525.1">
    <property type="nucleotide sequence ID" value="NZ_CP151406.1"/>
</dbReference>
<proteinExistence type="predicted"/>
<dbReference type="PANTHER" id="PTHR35008:SF8">
    <property type="entry name" value="ALCOHOL DEHYDROGENASE CYTOCHROME C SUBUNIT"/>
    <property type="match status" value="1"/>
</dbReference>
<organism evidence="7 8">
    <name type="scientific">Azonexus hydrophilus</name>
    <dbReference type="NCBI Taxonomy" id="418702"/>
    <lineage>
        <taxon>Bacteria</taxon>
        <taxon>Pseudomonadati</taxon>
        <taxon>Pseudomonadota</taxon>
        <taxon>Betaproteobacteria</taxon>
        <taxon>Rhodocyclales</taxon>
        <taxon>Azonexaceae</taxon>
        <taxon>Azonexus</taxon>
    </lineage>
</organism>
<evidence type="ECO:0000256" key="3">
    <source>
        <dbReference type="ARBA" id="ARBA00023004"/>
    </source>
</evidence>
<dbReference type="PANTHER" id="PTHR35008">
    <property type="entry name" value="BLL4482 PROTEIN-RELATED"/>
    <property type="match status" value="1"/>
</dbReference>
<dbReference type="InterPro" id="IPR009056">
    <property type="entry name" value="Cyt_c-like_dom"/>
</dbReference>
<feature type="signal peptide" evidence="5">
    <location>
        <begin position="1"/>
        <end position="21"/>
    </location>
</feature>
<dbReference type="InterPro" id="IPR036909">
    <property type="entry name" value="Cyt_c-like_dom_sf"/>
</dbReference>
<feature type="domain" description="Cytochrome c" evidence="6">
    <location>
        <begin position="64"/>
        <end position="151"/>
    </location>
</feature>
<keyword evidence="8" id="KW-1185">Reference proteome</keyword>
<dbReference type="EMBL" id="CP151406">
    <property type="protein sequence ID" value="WZJ20773.1"/>
    <property type="molecule type" value="Genomic_DNA"/>
</dbReference>
<gene>
    <name evidence="7" type="ORF">AADV58_12535</name>
</gene>
<evidence type="ECO:0000313" key="7">
    <source>
        <dbReference type="EMBL" id="WZJ20773.1"/>
    </source>
</evidence>
<dbReference type="PROSITE" id="PS51007">
    <property type="entry name" value="CYTC"/>
    <property type="match status" value="2"/>
</dbReference>
<accession>A0ABZ2XF37</accession>
<feature type="domain" description="Cytochrome c" evidence="6">
    <location>
        <begin position="175"/>
        <end position="268"/>
    </location>
</feature>
<evidence type="ECO:0000313" key="8">
    <source>
        <dbReference type="Proteomes" id="UP001479520"/>
    </source>
</evidence>
<evidence type="ECO:0000256" key="5">
    <source>
        <dbReference type="SAM" id="SignalP"/>
    </source>
</evidence>
<sequence>MNARQWVFGLLATAVAVPVLASETKVSLFDRPVQKIEDLPDDHYGRLVRYGHELTTRTFAHIGPEVKDKKMRFAGNNLACASCHQDNATKPFAMPWTGVTAAFPQYRGREDDLSTVEDRVNGCMQRSMSGKALPFESREMKAYVTYIHFLSRGIPVGAEIEGAATKRARAPNRRADLAAGEAVYVAQCAACHGANGEGVRVGVKGDAQGYVFPPLWGADSFNDGAGMNRLLMAYRYILHNMPQGTSHLNPTLSVDEAYDVAAYMVSKPRPHKKHLDRDFPARWNKPIDASFPPYVHGATPDQHKYGPFPPLLEKAKQLEAEYKAKQAVK</sequence>
<evidence type="ECO:0000256" key="4">
    <source>
        <dbReference type="PROSITE-ProRule" id="PRU00433"/>
    </source>
</evidence>
<dbReference type="Pfam" id="PF00034">
    <property type="entry name" value="Cytochrom_C"/>
    <property type="match status" value="1"/>
</dbReference>
<dbReference type="InterPro" id="IPR051459">
    <property type="entry name" value="Cytochrome_c-type_DH"/>
</dbReference>
<dbReference type="SUPFAM" id="SSF46626">
    <property type="entry name" value="Cytochrome c"/>
    <property type="match status" value="2"/>
</dbReference>
<dbReference type="Gene3D" id="1.10.760.10">
    <property type="entry name" value="Cytochrome c-like domain"/>
    <property type="match status" value="2"/>
</dbReference>
<keyword evidence="1 4" id="KW-0349">Heme</keyword>
<feature type="chain" id="PRO_5046685350" evidence="5">
    <location>
        <begin position="22"/>
        <end position="329"/>
    </location>
</feature>
<evidence type="ECO:0000256" key="1">
    <source>
        <dbReference type="ARBA" id="ARBA00022617"/>
    </source>
</evidence>
<evidence type="ECO:0000259" key="6">
    <source>
        <dbReference type="PROSITE" id="PS51007"/>
    </source>
</evidence>
<dbReference type="Pfam" id="PF21342">
    <property type="entry name" value="SoxA-TsdA_cyt-c"/>
    <property type="match status" value="1"/>
</dbReference>
<keyword evidence="3 4" id="KW-0408">Iron</keyword>
<protein>
    <submittedName>
        <fullName evidence="7">C-type cytochrome</fullName>
    </submittedName>
</protein>